<organism evidence="1 2">
    <name type="scientific">Jiella endophytica</name>
    <dbReference type="NCBI Taxonomy" id="2558362"/>
    <lineage>
        <taxon>Bacteria</taxon>
        <taxon>Pseudomonadati</taxon>
        <taxon>Pseudomonadota</taxon>
        <taxon>Alphaproteobacteria</taxon>
        <taxon>Hyphomicrobiales</taxon>
        <taxon>Aurantimonadaceae</taxon>
        <taxon>Jiella</taxon>
    </lineage>
</organism>
<dbReference type="EMBL" id="SOZD01000004">
    <property type="protein sequence ID" value="TFF21667.1"/>
    <property type="molecule type" value="Genomic_DNA"/>
</dbReference>
<dbReference type="Pfam" id="PF11185">
    <property type="entry name" value="DUF2971"/>
    <property type="match status" value="1"/>
</dbReference>
<reference evidence="1 2" key="1">
    <citation type="submission" date="2019-03" db="EMBL/GenBank/DDBJ databases">
        <title>Jiella endophytica sp. nov., a novel endophytic bacterium isolated from root of Ficus microcarpa Linn. f.</title>
        <authorList>
            <person name="Tuo L."/>
        </authorList>
    </citation>
    <scope>NUCLEOTIDE SEQUENCE [LARGE SCALE GENOMIC DNA]</scope>
    <source>
        <strain evidence="1 2">CBS5Q-3</strain>
    </source>
</reference>
<protein>
    <submittedName>
        <fullName evidence="1">DUF2971 domain-containing protein</fullName>
    </submittedName>
</protein>
<proteinExistence type="predicted"/>
<dbReference type="AlphaFoldDB" id="A0A4Y8RII1"/>
<keyword evidence="2" id="KW-1185">Reference proteome</keyword>
<evidence type="ECO:0000313" key="1">
    <source>
        <dbReference type="EMBL" id="TFF21667.1"/>
    </source>
</evidence>
<dbReference type="Proteomes" id="UP000298179">
    <property type="component" value="Unassembled WGS sequence"/>
</dbReference>
<name>A0A4Y8RII1_9HYPH</name>
<gene>
    <name evidence="1" type="ORF">E3C22_13315</name>
</gene>
<sequence length="258" mass="29524">MPLNTKYLKEWRKAGHEDRRGSQNVLPPAPAGFRRLYYLTSADHAVSNIVFSRIKVSRFSELNDPFELLGSNFSDVEFRKVVRQNKLKFGERNGLICFSEDWIDPVLWSHYANKHRGLALGFDVSESIVQQVTYSPSRLRYKPTGKVKSITGELATQLICTKFASWSYEKEWRALVELGRAEKEGSLYFLPFSDKLRLREVILGSACDINLKRFRKLINEAHEGVATFKARLALQSFQIIPMQSSVVGYREPARSANG</sequence>
<comment type="caution">
    <text evidence="1">The sequence shown here is derived from an EMBL/GenBank/DDBJ whole genome shotgun (WGS) entry which is preliminary data.</text>
</comment>
<dbReference type="OrthoDB" id="4119964at2"/>
<dbReference type="InterPro" id="IPR021352">
    <property type="entry name" value="DUF2971"/>
</dbReference>
<dbReference type="RefSeq" id="WP_134762550.1">
    <property type="nucleotide sequence ID" value="NZ_SOZD01000004.1"/>
</dbReference>
<accession>A0A4Y8RII1</accession>
<evidence type="ECO:0000313" key="2">
    <source>
        <dbReference type="Proteomes" id="UP000298179"/>
    </source>
</evidence>